<keyword evidence="4" id="KW-1185">Reference proteome</keyword>
<reference evidence="3 4" key="1">
    <citation type="submission" date="2019-01" db="EMBL/GenBank/DDBJ databases">
        <title>A draft genome assembly of the solar-powered sea slug Elysia chlorotica.</title>
        <authorList>
            <person name="Cai H."/>
            <person name="Li Q."/>
            <person name="Fang X."/>
            <person name="Li J."/>
            <person name="Curtis N.E."/>
            <person name="Altenburger A."/>
            <person name="Shibata T."/>
            <person name="Feng M."/>
            <person name="Maeda T."/>
            <person name="Schwartz J.A."/>
            <person name="Shigenobu S."/>
            <person name="Lundholm N."/>
            <person name="Nishiyama T."/>
            <person name="Yang H."/>
            <person name="Hasebe M."/>
            <person name="Li S."/>
            <person name="Pierce S.K."/>
            <person name="Wang J."/>
        </authorList>
    </citation>
    <scope>NUCLEOTIDE SEQUENCE [LARGE SCALE GENOMIC DNA]</scope>
    <source>
        <strain evidence="3">EC2010</strain>
        <tissue evidence="3">Whole organism of an adult</tissue>
    </source>
</reference>
<gene>
    <name evidence="3" type="ORF">EGW08_010028</name>
</gene>
<dbReference type="GO" id="GO:0016787">
    <property type="term" value="F:hydrolase activity"/>
    <property type="evidence" value="ECO:0007669"/>
    <property type="project" value="InterPro"/>
</dbReference>
<feature type="transmembrane region" description="Helical" evidence="1">
    <location>
        <begin position="23"/>
        <end position="43"/>
    </location>
</feature>
<dbReference type="InterPro" id="IPR029058">
    <property type="entry name" value="AB_hydrolase_fold"/>
</dbReference>
<keyword evidence="1" id="KW-1133">Transmembrane helix</keyword>
<dbReference type="Pfam" id="PF12695">
    <property type="entry name" value="Abhydrolase_5"/>
    <property type="match status" value="1"/>
</dbReference>
<organism evidence="3 4">
    <name type="scientific">Elysia chlorotica</name>
    <name type="common">Eastern emerald elysia</name>
    <name type="synonym">Sea slug</name>
    <dbReference type="NCBI Taxonomy" id="188477"/>
    <lineage>
        <taxon>Eukaryota</taxon>
        <taxon>Metazoa</taxon>
        <taxon>Spiralia</taxon>
        <taxon>Lophotrochozoa</taxon>
        <taxon>Mollusca</taxon>
        <taxon>Gastropoda</taxon>
        <taxon>Heterobranchia</taxon>
        <taxon>Euthyneura</taxon>
        <taxon>Panpulmonata</taxon>
        <taxon>Sacoglossa</taxon>
        <taxon>Placobranchoidea</taxon>
        <taxon>Plakobranchidae</taxon>
        <taxon>Elysia</taxon>
    </lineage>
</organism>
<proteinExistence type="predicted"/>
<keyword evidence="1" id="KW-0472">Membrane</keyword>
<dbReference type="AlphaFoldDB" id="A0A3S1BEJ4"/>
<evidence type="ECO:0000256" key="1">
    <source>
        <dbReference type="SAM" id="Phobius"/>
    </source>
</evidence>
<dbReference type="Proteomes" id="UP000271974">
    <property type="component" value="Unassembled WGS sequence"/>
</dbReference>
<comment type="caution">
    <text evidence="3">The sequence shown here is derived from an EMBL/GenBank/DDBJ whole genome shotgun (WGS) entry which is preliminary data.</text>
</comment>
<feature type="domain" description="Alpha/beta hydrolase fold-5" evidence="2">
    <location>
        <begin position="117"/>
        <end position="219"/>
    </location>
</feature>
<accession>A0A3S1BEJ4</accession>
<dbReference type="EMBL" id="RQTK01000297">
    <property type="protein sequence ID" value="RUS82214.1"/>
    <property type="molecule type" value="Genomic_DNA"/>
</dbReference>
<evidence type="ECO:0000313" key="3">
    <source>
        <dbReference type="EMBL" id="RUS82214.1"/>
    </source>
</evidence>
<dbReference type="InterPro" id="IPR029059">
    <property type="entry name" value="AB_hydrolase_5"/>
</dbReference>
<dbReference type="OrthoDB" id="188124at2759"/>
<keyword evidence="1" id="KW-0812">Transmembrane</keyword>
<name>A0A3S1BEJ4_ELYCH</name>
<dbReference type="SUPFAM" id="SSF53474">
    <property type="entry name" value="alpha/beta-Hydrolases"/>
    <property type="match status" value="1"/>
</dbReference>
<evidence type="ECO:0000313" key="4">
    <source>
        <dbReference type="Proteomes" id="UP000271974"/>
    </source>
</evidence>
<evidence type="ECO:0000259" key="2">
    <source>
        <dbReference type="Pfam" id="PF12695"/>
    </source>
</evidence>
<protein>
    <recommendedName>
        <fullName evidence="2">Alpha/beta hydrolase fold-5 domain-containing protein</fullName>
    </recommendedName>
</protein>
<dbReference type="Gene3D" id="3.40.50.1820">
    <property type="entry name" value="alpha/beta hydrolase"/>
    <property type="match status" value="1"/>
</dbReference>
<sequence length="496" mass="54966">MCNENTVQSSILTANSSPNMREFIRLLVILMATVPVVTGVVTAEIIPPLRASGDEVALIFVPGAFLKGDQYRKTAQAIQEASELRVWAALTGGYDNDLANPSQLPGAIEGAIQALQQAGMASQSYVGVGHSLGGVYLGQYAENSQLKAIVLMGSFLSTKLRDYPLPVLTLASELDGQMRITRVVNDFEQLLHDVQQSEDAIYRTPVINIKGTNHMQFASGRKPPRVQQMDLQADVTEVEAHKLIGKHVNNFVTTLFSNVTDDVNIAKKQMDETFLESIIRFQPILDLKALQQTDGYCPWAILAQHFFAGNYSDVINVSSTILNLPNFIKSTPTIYVNNGTIEINSTAFINMEDDYQARPSVKQSPKEIQLKLITQPAMGRVIGIELDSSGKEPTCKSLNELALDVALNTSTEDAKHRYTIRGRQIYFEDDFITNSSKEWTSTSLNSWEDDVGLHVQSIALKTSTSDSAMYGETYYCKVMAPYRALEWVLIDSFRRT</sequence>